<evidence type="ECO:0000313" key="2">
    <source>
        <dbReference type="Proteomes" id="UP000193642"/>
    </source>
</evidence>
<reference evidence="1 2" key="1">
    <citation type="submission" date="2016-07" db="EMBL/GenBank/DDBJ databases">
        <title>Pervasive Adenine N6-methylation of Active Genes in Fungi.</title>
        <authorList>
            <consortium name="DOE Joint Genome Institute"/>
            <person name="Mondo S.J."/>
            <person name="Dannebaum R.O."/>
            <person name="Kuo R.C."/>
            <person name="Labutti K."/>
            <person name="Haridas S."/>
            <person name="Kuo A."/>
            <person name="Salamov A."/>
            <person name="Ahrendt S.R."/>
            <person name="Lipzen A."/>
            <person name="Sullivan W."/>
            <person name="Andreopoulos W.B."/>
            <person name="Clum A."/>
            <person name="Lindquist E."/>
            <person name="Daum C."/>
            <person name="Ramamoorthy G.K."/>
            <person name="Gryganskyi A."/>
            <person name="Culley D."/>
            <person name="Magnuson J.K."/>
            <person name="James T.Y."/>
            <person name="O'Malley M.A."/>
            <person name="Stajich J.E."/>
            <person name="Spatafora J.W."/>
            <person name="Visel A."/>
            <person name="Grigoriev I.V."/>
        </authorList>
    </citation>
    <scope>NUCLEOTIDE SEQUENCE [LARGE SCALE GENOMIC DNA]</scope>
    <source>
        <strain evidence="1 2">JEL800</strain>
    </source>
</reference>
<dbReference type="Gene3D" id="2.40.50.140">
    <property type="entry name" value="Nucleic acid-binding proteins"/>
    <property type="match status" value="1"/>
</dbReference>
<dbReference type="OrthoDB" id="342190at2759"/>
<dbReference type="GO" id="GO:1990879">
    <property type="term" value="C:CST complex"/>
    <property type="evidence" value="ECO:0007669"/>
    <property type="project" value="InterPro"/>
</dbReference>
<sequence>MQPSKIVQLNEIFAHLDWMKGESVRVLGRIKEADLDSSFVLLSYGSTDLLVDTSLIGILDKHSTKSLVQFIGDMEEIGDDVKTTPFIMKHGMGGKQGATGPRRGVYLNARIMRNMDGLDIGLYEKALKARRVFDAERADLSF</sequence>
<name>A0A1Y2BD28_9FUNG</name>
<dbReference type="Pfam" id="PF15490">
    <property type="entry name" value="Ten1_2"/>
    <property type="match status" value="1"/>
</dbReference>
<dbReference type="EMBL" id="MCGO01000070">
    <property type="protein sequence ID" value="ORY32739.1"/>
    <property type="molecule type" value="Genomic_DNA"/>
</dbReference>
<dbReference type="PANTHER" id="PTHR33905">
    <property type="entry name" value="CST COMPLEX SUBUNIT TEN1"/>
    <property type="match status" value="1"/>
</dbReference>
<dbReference type="GO" id="GO:0010521">
    <property type="term" value="F:telomerase inhibitor activity"/>
    <property type="evidence" value="ECO:0007669"/>
    <property type="project" value="TreeGrafter"/>
</dbReference>
<dbReference type="STRING" id="329046.A0A1Y2BD28"/>
<dbReference type="GO" id="GO:0032211">
    <property type="term" value="P:negative regulation of telomere maintenance via telomerase"/>
    <property type="evidence" value="ECO:0007669"/>
    <property type="project" value="TreeGrafter"/>
</dbReference>
<dbReference type="InterPro" id="IPR012340">
    <property type="entry name" value="NA-bd_OB-fold"/>
</dbReference>
<accession>A0A1Y2BD28</accession>
<proteinExistence type="predicted"/>
<gene>
    <name evidence="1" type="ORF">BCR33DRAFT_723397</name>
</gene>
<dbReference type="Proteomes" id="UP000193642">
    <property type="component" value="Unassembled WGS sequence"/>
</dbReference>
<organism evidence="1 2">
    <name type="scientific">Rhizoclosmatium globosum</name>
    <dbReference type="NCBI Taxonomy" id="329046"/>
    <lineage>
        <taxon>Eukaryota</taxon>
        <taxon>Fungi</taxon>
        <taxon>Fungi incertae sedis</taxon>
        <taxon>Chytridiomycota</taxon>
        <taxon>Chytridiomycota incertae sedis</taxon>
        <taxon>Chytridiomycetes</taxon>
        <taxon>Chytridiales</taxon>
        <taxon>Chytriomycetaceae</taxon>
        <taxon>Rhizoclosmatium</taxon>
    </lineage>
</organism>
<dbReference type="GO" id="GO:0003697">
    <property type="term" value="F:single-stranded DNA binding"/>
    <property type="evidence" value="ECO:0007669"/>
    <property type="project" value="InterPro"/>
</dbReference>
<dbReference type="GO" id="GO:0042162">
    <property type="term" value="F:telomeric DNA binding"/>
    <property type="evidence" value="ECO:0007669"/>
    <property type="project" value="TreeGrafter"/>
</dbReference>
<dbReference type="PANTHER" id="PTHR33905:SF1">
    <property type="entry name" value="CST COMPLEX SUBUNIT TEN1"/>
    <property type="match status" value="1"/>
</dbReference>
<dbReference type="InterPro" id="IPR029146">
    <property type="entry name" value="Ten1_animal_plant"/>
</dbReference>
<evidence type="ECO:0000313" key="1">
    <source>
        <dbReference type="EMBL" id="ORY32739.1"/>
    </source>
</evidence>
<comment type="caution">
    <text evidence="1">The sequence shown here is derived from an EMBL/GenBank/DDBJ whole genome shotgun (WGS) entry which is preliminary data.</text>
</comment>
<protein>
    <submittedName>
        <fullName evidence="1">Uncharacterized protein</fullName>
    </submittedName>
</protein>
<keyword evidence="2" id="KW-1185">Reference proteome</keyword>
<dbReference type="AlphaFoldDB" id="A0A1Y2BD28"/>